<dbReference type="EMBL" id="LABY01000165">
    <property type="protein sequence ID" value="KMO32946.1"/>
    <property type="molecule type" value="Genomic_DNA"/>
</dbReference>
<protein>
    <submittedName>
        <fullName evidence="4">Lysophospholipase</fullName>
    </submittedName>
</protein>
<dbReference type="Gene3D" id="3.40.50.1110">
    <property type="entry name" value="SGNH hydrolase"/>
    <property type="match status" value="1"/>
</dbReference>
<sequence>MRWRGAAVAAICLGVLCAAPARAQSADGRTSGTPLSGPPAWATAWAGSVQGPYPVGNPSAQPDQSFAFPNPAEGARDQTLRLVLRPDMWGREARLRISNAFGTRPLTLDGVHAGLHLGGAALVPGTNRPVRFGGQDRVTVPPGGEAWSDPVALPFAADPDAALLAGRKLAVSLHVVGVSGPMTWHAKALQTSYATAPGAGAHGTDEGEAAFPYSTASWFFLDAVDMAVSAPTPVVVAFGDSITDGTASTMNGDDRWPDVLSRRLHARLGNRVSVVNAGIGGNQVVGPAEYGPHKPFPGGPSALSRLDRDVIGLSGVASVIWLEGVNDFSRNGEATLEAVQAGMREGVARLRAGIPGVRVIGATLTSAKGSSSPAHGHPEQDEKRRGLNAFVRESGLFDGVVDFDAATLDPASGGLRPEMVPESTTGGKGDRLHPNRAGYLAMGSGIDLGVVLRGR</sequence>
<evidence type="ECO:0000259" key="3">
    <source>
        <dbReference type="Pfam" id="PF13472"/>
    </source>
</evidence>
<proteinExistence type="predicted"/>
<feature type="region of interest" description="Disordered" evidence="1">
    <location>
        <begin position="412"/>
        <end position="434"/>
    </location>
</feature>
<dbReference type="GO" id="GO:0016788">
    <property type="term" value="F:hydrolase activity, acting on ester bonds"/>
    <property type="evidence" value="ECO:0007669"/>
    <property type="project" value="UniProtKB-ARBA"/>
</dbReference>
<dbReference type="InterPro" id="IPR036514">
    <property type="entry name" value="SGNH_hydro_sf"/>
</dbReference>
<dbReference type="PANTHER" id="PTHR43784:SF2">
    <property type="entry name" value="GDSL-LIKE LIPASE_ACYLHYDROLASE, PUTATIVE (AFU_ORTHOLOGUE AFUA_2G00820)-RELATED"/>
    <property type="match status" value="1"/>
</dbReference>
<name>A0A0J6V2B0_9HYPH</name>
<feature type="domain" description="SGNH hydrolase-type esterase" evidence="3">
    <location>
        <begin position="237"/>
        <end position="439"/>
    </location>
</feature>
<comment type="caution">
    <text evidence="4">The sequence shown here is derived from an EMBL/GenBank/DDBJ whole genome shotgun (WGS) entry which is preliminary data.</text>
</comment>
<evidence type="ECO:0000313" key="4">
    <source>
        <dbReference type="EMBL" id="KMO32946.1"/>
    </source>
</evidence>
<evidence type="ECO:0000256" key="2">
    <source>
        <dbReference type="SAM" id="SignalP"/>
    </source>
</evidence>
<dbReference type="InterPro" id="IPR013830">
    <property type="entry name" value="SGNH_hydro"/>
</dbReference>
<keyword evidence="5" id="KW-1185">Reference proteome</keyword>
<dbReference type="PANTHER" id="PTHR43784">
    <property type="entry name" value="GDSL-LIKE LIPASE/ACYLHYDROLASE, PUTATIVE (AFU_ORTHOLOGUE AFUA_2G00820)-RELATED"/>
    <property type="match status" value="1"/>
</dbReference>
<dbReference type="OrthoDB" id="1828825at2"/>
<feature type="chain" id="PRO_5005282563" evidence="2">
    <location>
        <begin position="24"/>
        <end position="455"/>
    </location>
</feature>
<dbReference type="SUPFAM" id="SSF52266">
    <property type="entry name" value="SGNH hydrolase"/>
    <property type="match status" value="1"/>
</dbReference>
<evidence type="ECO:0000256" key="1">
    <source>
        <dbReference type="SAM" id="MobiDB-lite"/>
    </source>
</evidence>
<dbReference type="Pfam" id="PF13472">
    <property type="entry name" value="Lipase_GDSL_2"/>
    <property type="match status" value="1"/>
</dbReference>
<gene>
    <name evidence="4" type="ORF">VQ02_22355</name>
</gene>
<dbReference type="Proteomes" id="UP000035955">
    <property type="component" value="Unassembled WGS sequence"/>
</dbReference>
<feature type="region of interest" description="Disordered" evidence="1">
    <location>
        <begin position="365"/>
        <end position="384"/>
    </location>
</feature>
<dbReference type="InterPro" id="IPR053140">
    <property type="entry name" value="GDSL_Rv0518-like"/>
</dbReference>
<organism evidence="4 5">
    <name type="scientific">Methylobacterium variabile</name>
    <dbReference type="NCBI Taxonomy" id="298794"/>
    <lineage>
        <taxon>Bacteria</taxon>
        <taxon>Pseudomonadati</taxon>
        <taxon>Pseudomonadota</taxon>
        <taxon>Alphaproteobacteria</taxon>
        <taxon>Hyphomicrobiales</taxon>
        <taxon>Methylobacteriaceae</taxon>
        <taxon>Methylobacterium</taxon>
    </lineage>
</organism>
<feature type="signal peptide" evidence="2">
    <location>
        <begin position="1"/>
        <end position="23"/>
    </location>
</feature>
<dbReference type="AlphaFoldDB" id="A0A0J6V2B0"/>
<dbReference type="PATRIC" id="fig|298794.3.peg.1884"/>
<evidence type="ECO:0000313" key="5">
    <source>
        <dbReference type="Proteomes" id="UP000035955"/>
    </source>
</evidence>
<accession>A0A0J6V2B0</accession>
<reference evidence="4 5" key="1">
    <citation type="submission" date="2015-03" db="EMBL/GenBank/DDBJ databases">
        <title>Genome sequencing of Methylobacterium variabile DSM 16961.</title>
        <authorList>
            <person name="Chaudhry V."/>
            <person name="Patil P.B."/>
        </authorList>
    </citation>
    <scope>NUCLEOTIDE SEQUENCE [LARGE SCALE GENOMIC DNA]</scope>
    <source>
        <strain evidence="4 5">DSM 16961</strain>
    </source>
</reference>
<keyword evidence="2" id="KW-0732">Signal</keyword>